<organism evidence="5 6">
    <name type="scientific">Rhizosphaericola mali</name>
    <dbReference type="NCBI Taxonomy" id="2545455"/>
    <lineage>
        <taxon>Bacteria</taxon>
        <taxon>Pseudomonadati</taxon>
        <taxon>Bacteroidota</taxon>
        <taxon>Chitinophagia</taxon>
        <taxon>Chitinophagales</taxon>
        <taxon>Chitinophagaceae</taxon>
        <taxon>Rhizosphaericola</taxon>
    </lineage>
</organism>
<dbReference type="Pfam" id="PF00196">
    <property type="entry name" value="GerE"/>
    <property type="match status" value="1"/>
</dbReference>
<dbReference type="InterPro" id="IPR016032">
    <property type="entry name" value="Sig_transdc_resp-reg_C-effctor"/>
</dbReference>
<keyword evidence="3" id="KW-0804">Transcription</keyword>
<dbReference type="PANTHER" id="PTHR44688:SF16">
    <property type="entry name" value="DNA-BINDING TRANSCRIPTIONAL ACTIVATOR DEVR_DOSR"/>
    <property type="match status" value="1"/>
</dbReference>
<dbReference type="AlphaFoldDB" id="A0A5P2G2R3"/>
<feature type="domain" description="HTH luxR-type" evidence="4">
    <location>
        <begin position="189"/>
        <end position="254"/>
    </location>
</feature>
<dbReference type="Gene3D" id="1.10.10.10">
    <property type="entry name" value="Winged helix-like DNA-binding domain superfamily/Winged helix DNA-binding domain"/>
    <property type="match status" value="1"/>
</dbReference>
<dbReference type="PRINTS" id="PR00038">
    <property type="entry name" value="HTHLUXR"/>
</dbReference>
<gene>
    <name evidence="5" type="ORF">E0W69_001525</name>
</gene>
<dbReference type="PANTHER" id="PTHR44688">
    <property type="entry name" value="DNA-BINDING TRANSCRIPTIONAL ACTIVATOR DEVR_DOSR"/>
    <property type="match status" value="1"/>
</dbReference>
<dbReference type="OrthoDB" id="965844at2"/>
<dbReference type="KEGG" id="arac:E0W69_001525"/>
<dbReference type="GO" id="GO:0003677">
    <property type="term" value="F:DNA binding"/>
    <property type="evidence" value="ECO:0007669"/>
    <property type="project" value="UniProtKB-KW"/>
</dbReference>
<reference evidence="5 6" key="1">
    <citation type="submission" date="2019-09" db="EMBL/GenBank/DDBJ databases">
        <title>Complete genome sequence of Arachidicoccus sp. B3-10 isolated from apple orchard soil.</title>
        <authorList>
            <person name="Kim H.S."/>
            <person name="Han K.-I."/>
            <person name="Suh M.K."/>
            <person name="Lee K.C."/>
            <person name="Eom M.K."/>
            <person name="Kim J.-S."/>
            <person name="Kang S.W."/>
            <person name="Sin Y."/>
            <person name="Lee J.-S."/>
        </authorList>
    </citation>
    <scope>NUCLEOTIDE SEQUENCE [LARGE SCALE GENOMIC DNA]</scope>
    <source>
        <strain evidence="5 6">B3-10</strain>
    </source>
</reference>
<proteinExistence type="predicted"/>
<keyword evidence="1" id="KW-0805">Transcription regulation</keyword>
<dbReference type="PROSITE" id="PS00622">
    <property type="entry name" value="HTH_LUXR_1"/>
    <property type="match status" value="1"/>
</dbReference>
<sequence length="256" mass="29674">MNPKKHLLMDIWNNHPDIHIANNQEELNFPLESLIANIFSVGDFYYFTINFTDQSLYKIHPNILSTHGLKELPKTIGEILDLMHPDDLIFVRTAEQWCFDKAIEIGIENRFSFKASYCFRMKMKDGSYQLFHHQAILFKPTNNDVMAHAINIHTNLNAITTHNNYIVTISGLGNNKTIYQNKLDQFSSSSMIKTILSKREREIIDFIAKGHSSVEISKLLYLSEHTIRTHRKNILKKTNTKSSTELIKYAFENGII</sequence>
<dbReference type="InterPro" id="IPR036388">
    <property type="entry name" value="WH-like_DNA-bd_sf"/>
</dbReference>
<dbReference type="SMART" id="SM00421">
    <property type="entry name" value="HTH_LUXR"/>
    <property type="match status" value="1"/>
</dbReference>
<name>A0A5P2G2R3_9BACT</name>
<evidence type="ECO:0000313" key="6">
    <source>
        <dbReference type="Proteomes" id="UP000292424"/>
    </source>
</evidence>
<evidence type="ECO:0000256" key="1">
    <source>
        <dbReference type="ARBA" id="ARBA00023015"/>
    </source>
</evidence>
<evidence type="ECO:0000259" key="4">
    <source>
        <dbReference type="PROSITE" id="PS50043"/>
    </source>
</evidence>
<dbReference type="CDD" id="cd06170">
    <property type="entry name" value="LuxR_C_like"/>
    <property type="match status" value="1"/>
</dbReference>
<accession>A0A5P2G2R3</accession>
<keyword evidence="2" id="KW-0238">DNA-binding</keyword>
<dbReference type="Gene3D" id="3.30.450.20">
    <property type="entry name" value="PAS domain"/>
    <property type="match status" value="1"/>
</dbReference>
<dbReference type="PROSITE" id="PS50043">
    <property type="entry name" value="HTH_LUXR_2"/>
    <property type="match status" value="1"/>
</dbReference>
<dbReference type="Proteomes" id="UP000292424">
    <property type="component" value="Chromosome"/>
</dbReference>
<evidence type="ECO:0000313" key="5">
    <source>
        <dbReference type="EMBL" id="QES87393.1"/>
    </source>
</evidence>
<dbReference type="RefSeq" id="WP_131328270.1">
    <property type="nucleotide sequence ID" value="NZ_CP044016.1"/>
</dbReference>
<dbReference type="InterPro" id="IPR000792">
    <property type="entry name" value="Tscrpt_reg_LuxR_C"/>
</dbReference>
<dbReference type="EMBL" id="CP044016">
    <property type="protein sequence ID" value="QES87393.1"/>
    <property type="molecule type" value="Genomic_DNA"/>
</dbReference>
<dbReference type="SUPFAM" id="SSF46894">
    <property type="entry name" value="C-terminal effector domain of the bipartite response regulators"/>
    <property type="match status" value="1"/>
</dbReference>
<protein>
    <submittedName>
        <fullName evidence="5">LuxR family transcriptional regulator</fullName>
    </submittedName>
</protein>
<keyword evidence="6" id="KW-1185">Reference proteome</keyword>
<dbReference type="GO" id="GO:0006355">
    <property type="term" value="P:regulation of DNA-templated transcription"/>
    <property type="evidence" value="ECO:0007669"/>
    <property type="project" value="InterPro"/>
</dbReference>
<evidence type="ECO:0000256" key="2">
    <source>
        <dbReference type="ARBA" id="ARBA00023125"/>
    </source>
</evidence>
<evidence type="ECO:0000256" key="3">
    <source>
        <dbReference type="ARBA" id="ARBA00023163"/>
    </source>
</evidence>